<gene>
    <name evidence="3" type="ORF">H0484_11080</name>
</gene>
<proteinExistence type="predicted"/>
<dbReference type="EMBL" id="JACDXW010000005">
    <property type="protein sequence ID" value="MCB5364291.1"/>
    <property type="molecule type" value="Genomic_DNA"/>
</dbReference>
<keyword evidence="4" id="KW-1185">Reference proteome</keyword>
<protein>
    <submittedName>
        <fullName evidence="3">Uncharacterized protein</fullName>
    </submittedName>
</protein>
<keyword evidence="2" id="KW-0472">Membrane</keyword>
<keyword evidence="2" id="KW-1133">Transmembrane helix</keyword>
<name>A0ABS8CE21_9BURK</name>
<accession>A0ABS8CE21</accession>
<dbReference type="RefSeq" id="WP_226954708.1">
    <property type="nucleotide sequence ID" value="NZ_JACDXW010000005.1"/>
</dbReference>
<dbReference type="Proteomes" id="UP000776983">
    <property type="component" value="Unassembled WGS sequence"/>
</dbReference>
<evidence type="ECO:0000313" key="3">
    <source>
        <dbReference type="EMBL" id="MCB5364291.1"/>
    </source>
</evidence>
<keyword evidence="2" id="KW-0812">Transmembrane</keyword>
<keyword evidence="1" id="KW-0175">Coiled coil</keyword>
<evidence type="ECO:0000256" key="2">
    <source>
        <dbReference type="SAM" id="Phobius"/>
    </source>
</evidence>
<evidence type="ECO:0000256" key="1">
    <source>
        <dbReference type="SAM" id="Coils"/>
    </source>
</evidence>
<feature type="transmembrane region" description="Helical" evidence="2">
    <location>
        <begin position="20"/>
        <end position="40"/>
    </location>
</feature>
<feature type="transmembrane region" description="Helical" evidence="2">
    <location>
        <begin position="60"/>
        <end position="78"/>
    </location>
</feature>
<organism evidence="3 4">
    <name type="scientific">Mesopusillimonas faecipullorum</name>
    <dbReference type="NCBI Taxonomy" id="2755040"/>
    <lineage>
        <taxon>Bacteria</taxon>
        <taxon>Pseudomonadati</taxon>
        <taxon>Pseudomonadota</taxon>
        <taxon>Betaproteobacteria</taxon>
        <taxon>Burkholderiales</taxon>
        <taxon>Alcaligenaceae</taxon>
        <taxon>Mesopusillimonas</taxon>
    </lineage>
</organism>
<feature type="coiled-coil region" evidence="1">
    <location>
        <begin position="105"/>
        <end position="139"/>
    </location>
</feature>
<reference evidence="3 4" key="1">
    <citation type="submission" date="2020-07" db="EMBL/GenBank/DDBJ databases">
        <title>Pusillimonas sp. nov., isolated from poultry manure in Taiwan.</title>
        <authorList>
            <person name="Lin S.-Y."/>
            <person name="Tang Y.-S."/>
            <person name="Young C.-C."/>
        </authorList>
    </citation>
    <scope>NUCLEOTIDE SEQUENCE [LARGE SCALE GENOMIC DNA]</scope>
    <source>
        <strain evidence="3 4">CC-YST705</strain>
    </source>
</reference>
<sequence length="221" mass="25854">MLVGSNSKDSEEKTLYTGRGYFRPVFSCLAFTCAFGALDVKREQEDAHVARNAGISRGQFLLNLLTVLMAVWALYQGWATSQWQQEVTERLEKQRQTDQQVLYQLDQQRQLNDRMLKQLESLTEKVEKALLQEEKRERQRFVVRDRVATVRRSPEHGSPVQGALYPREMVQPLAESGKWVQFTYYHEWLQTYEVGWALKKYFDRVPAPQDRVDDEIDETGS</sequence>
<comment type="caution">
    <text evidence="3">The sequence shown here is derived from an EMBL/GenBank/DDBJ whole genome shotgun (WGS) entry which is preliminary data.</text>
</comment>
<evidence type="ECO:0000313" key="4">
    <source>
        <dbReference type="Proteomes" id="UP000776983"/>
    </source>
</evidence>